<reference evidence="7 8" key="2">
    <citation type="journal article" date="2013" name="PLoS ONE">
        <title>INDIGO - INtegrated Data Warehouse of MIcrobial GenOmes with Examples from the Red Sea Extremophiles.</title>
        <authorList>
            <person name="Alam I."/>
            <person name="Antunes A."/>
            <person name="Kamau A.A."/>
            <person name="Ba Alawi W."/>
            <person name="Kalkatawi M."/>
            <person name="Stingl U."/>
            <person name="Bajic V.B."/>
        </authorList>
    </citation>
    <scope>NUCLEOTIDE SEQUENCE [LARGE SCALE GENOMIC DNA]</scope>
    <source>
        <strain evidence="7 8">SSD-17B</strain>
    </source>
</reference>
<evidence type="ECO:0000256" key="1">
    <source>
        <dbReference type="ARBA" id="ARBA00022448"/>
    </source>
</evidence>
<protein>
    <submittedName>
        <fullName evidence="7">Electron transport complex protein RnfG</fullName>
    </submittedName>
</protein>
<dbReference type="OrthoDB" id="9794010at2"/>
<dbReference type="RefSeq" id="WP_008826055.1">
    <property type="nucleotide sequence ID" value="NZ_AFNU02000001.1"/>
</dbReference>
<dbReference type="GO" id="GO:0010181">
    <property type="term" value="F:FMN binding"/>
    <property type="evidence" value="ECO:0007669"/>
    <property type="project" value="InterPro"/>
</dbReference>
<keyword evidence="2" id="KW-0597">Phosphoprotein</keyword>
<evidence type="ECO:0000313" key="7">
    <source>
        <dbReference type="EMBL" id="ERJ13838.1"/>
    </source>
</evidence>
<evidence type="ECO:0000313" key="8">
    <source>
        <dbReference type="Proteomes" id="UP000005707"/>
    </source>
</evidence>
<keyword evidence="4" id="KW-0288">FMN</keyword>
<keyword evidence="3" id="KW-0285">Flavoprotein</keyword>
<dbReference type="Proteomes" id="UP000005707">
    <property type="component" value="Unassembled WGS sequence"/>
</dbReference>
<dbReference type="PANTHER" id="PTHR36118:SF1">
    <property type="entry name" value="ION-TRANSLOCATING OXIDOREDUCTASE COMPLEX SUBUNIT G"/>
    <property type="match status" value="1"/>
</dbReference>
<dbReference type="eggNOG" id="COG4659">
    <property type="taxonomic scope" value="Bacteria"/>
</dbReference>
<feature type="domain" description="FMN-binding" evidence="6">
    <location>
        <begin position="93"/>
        <end position="197"/>
    </location>
</feature>
<dbReference type="AlphaFoldDB" id="U2EFZ0"/>
<comment type="caution">
    <text evidence="7">The sequence shown here is derived from an EMBL/GenBank/DDBJ whole genome shotgun (WGS) entry which is preliminary data.</text>
</comment>
<evidence type="ECO:0000256" key="4">
    <source>
        <dbReference type="ARBA" id="ARBA00022643"/>
    </source>
</evidence>
<dbReference type="EMBL" id="AFNU02000001">
    <property type="protein sequence ID" value="ERJ13838.1"/>
    <property type="molecule type" value="Genomic_DNA"/>
</dbReference>
<sequence length="203" mass="21815">MKYARLTLVLFIISLLSGLIVGGVYFTLKPTIAEVEQNRVNEATVSIFGTGYKAGTGLTEEEINNENIDSVFPVLNQQDEQEGYVIKLNAPGSYSGTLFILVGVLNDGTVKDVAYLNMQETSGIGTRVKGENTGPKANPLFTLFGLEVTNEGGGKTDAWFNEQFAGYSGEKGLDTISGATYSSKAVVNGVDVALDYYKEQLAE</sequence>
<dbReference type="GO" id="GO:0009055">
    <property type="term" value="F:electron transfer activity"/>
    <property type="evidence" value="ECO:0007669"/>
    <property type="project" value="InterPro"/>
</dbReference>
<keyword evidence="8" id="KW-1185">Reference proteome</keyword>
<dbReference type="PANTHER" id="PTHR36118">
    <property type="entry name" value="ION-TRANSLOCATING OXIDOREDUCTASE COMPLEX SUBUNIT G"/>
    <property type="match status" value="1"/>
</dbReference>
<keyword evidence="1" id="KW-0813">Transport</keyword>
<dbReference type="STRING" id="1033810.HLPCO_000504"/>
<evidence type="ECO:0000256" key="3">
    <source>
        <dbReference type="ARBA" id="ARBA00022630"/>
    </source>
</evidence>
<name>U2EFZ0_9MOLU</name>
<dbReference type="Pfam" id="PF04205">
    <property type="entry name" value="FMN_bind"/>
    <property type="match status" value="1"/>
</dbReference>
<dbReference type="SMART" id="SM00900">
    <property type="entry name" value="FMN_bind"/>
    <property type="match status" value="1"/>
</dbReference>
<dbReference type="GO" id="GO:0005886">
    <property type="term" value="C:plasma membrane"/>
    <property type="evidence" value="ECO:0007669"/>
    <property type="project" value="InterPro"/>
</dbReference>
<proteinExistence type="predicted"/>
<dbReference type="InParanoid" id="U2EFZ0"/>
<keyword evidence="5" id="KW-0249">Electron transport</keyword>
<gene>
    <name evidence="7" type="primary">rnfG</name>
    <name evidence="7" type="ORF">HLPCO_000504</name>
</gene>
<evidence type="ECO:0000256" key="5">
    <source>
        <dbReference type="ARBA" id="ARBA00022982"/>
    </source>
</evidence>
<evidence type="ECO:0000259" key="6">
    <source>
        <dbReference type="SMART" id="SM00900"/>
    </source>
</evidence>
<dbReference type="InterPro" id="IPR010209">
    <property type="entry name" value="Ion_transpt_RnfG/RsxG"/>
</dbReference>
<accession>U2EFZ0</accession>
<dbReference type="InterPro" id="IPR007329">
    <property type="entry name" value="FMN-bd"/>
</dbReference>
<evidence type="ECO:0000256" key="2">
    <source>
        <dbReference type="ARBA" id="ARBA00022553"/>
    </source>
</evidence>
<reference evidence="7 8" key="1">
    <citation type="journal article" date="2011" name="J. Bacteriol.">
        <title>Genome sequence of Haloplasma contractile, an unusual contractile bacterium from a deep-sea anoxic brine lake.</title>
        <authorList>
            <person name="Antunes A."/>
            <person name="Alam I."/>
            <person name="El Dorry H."/>
            <person name="Siam R."/>
            <person name="Robertson A."/>
            <person name="Bajic V.B."/>
            <person name="Stingl U."/>
        </authorList>
    </citation>
    <scope>NUCLEOTIDE SEQUENCE [LARGE SCALE GENOMIC DNA]</scope>
    <source>
        <strain evidence="7 8">SSD-17B</strain>
    </source>
</reference>
<dbReference type="GO" id="GO:0022900">
    <property type="term" value="P:electron transport chain"/>
    <property type="evidence" value="ECO:0007669"/>
    <property type="project" value="InterPro"/>
</dbReference>
<organism evidence="7 8">
    <name type="scientific">Haloplasma contractile SSD-17B</name>
    <dbReference type="NCBI Taxonomy" id="1033810"/>
    <lineage>
        <taxon>Bacteria</taxon>
        <taxon>Bacillati</taxon>
        <taxon>Mycoplasmatota</taxon>
        <taxon>Mollicutes</taxon>
        <taxon>Haloplasmatales</taxon>
        <taxon>Haloplasmataceae</taxon>
        <taxon>Haloplasma</taxon>
    </lineage>
</organism>